<dbReference type="InParanoid" id="C5L8Z2"/>
<dbReference type="AlphaFoldDB" id="C5L8Z2"/>
<evidence type="ECO:0000313" key="1">
    <source>
        <dbReference type="EMBL" id="EER06850.1"/>
    </source>
</evidence>
<keyword evidence="2" id="KW-1185">Reference proteome</keyword>
<dbReference type="GeneID" id="9057029"/>
<dbReference type="EMBL" id="GG680339">
    <property type="protein sequence ID" value="EER06850.1"/>
    <property type="molecule type" value="Genomic_DNA"/>
</dbReference>
<organism evidence="2">
    <name type="scientific">Perkinsus marinus (strain ATCC 50983 / TXsc)</name>
    <dbReference type="NCBI Taxonomy" id="423536"/>
    <lineage>
        <taxon>Eukaryota</taxon>
        <taxon>Sar</taxon>
        <taxon>Alveolata</taxon>
        <taxon>Perkinsozoa</taxon>
        <taxon>Perkinsea</taxon>
        <taxon>Perkinsida</taxon>
        <taxon>Perkinsidae</taxon>
        <taxon>Perkinsus</taxon>
    </lineage>
</organism>
<reference evidence="1 2" key="1">
    <citation type="submission" date="2008-07" db="EMBL/GenBank/DDBJ databases">
        <authorList>
            <person name="El-Sayed N."/>
            <person name="Caler E."/>
            <person name="Inman J."/>
            <person name="Amedeo P."/>
            <person name="Hass B."/>
            <person name="Wortman J."/>
        </authorList>
    </citation>
    <scope>NUCLEOTIDE SEQUENCE [LARGE SCALE GENOMIC DNA]</scope>
    <source>
        <strain evidence="2">ATCC 50983 / TXsc</strain>
    </source>
</reference>
<evidence type="ECO:0000313" key="2">
    <source>
        <dbReference type="Proteomes" id="UP000007800"/>
    </source>
</evidence>
<name>C5L8Z2_PERM5</name>
<sequence length="140" mass="15928">MDRKYTETNEEFEAGVKMLSKGCHFDDSVVWEQYRFTHALDLGVMAIKSVHDFRIDVTNVRYHSATISVSLATVKGPEVPPLSVEWKEGKSVPPGQTMCVLVRPFTMTPGTVLGPKEFTYLRLRYGMVWIHQHSGSHICR</sequence>
<dbReference type="Proteomes" id="UP000007800">
    <property type="component" value="Unassembled WGS sequence"/>
</dbReference>
<proteinExistence type="predicted"/>
<protein>
    <submittedName>
        <fullName evidence="1">Uncharacterized protein</fullName>
    </submittedName>
</protein>
<gene>
    <name evidence="1" type="ORF">Pmar_PMAR002219</name>
</gene>
<accession>C5L8Z2</accession>
<dbReference type="RefSeq" id="XP_002775034.1">
    <property type="nucleotide sequence ID" value="XM_002774988.1"/>
</dbReference>